<feature type="region of interest" description="Disordered" evidence="1">
    <location>
        <begin position="126"/>
        <end position="157"/>
    </location>
</feature>
<sequence>MHALRVTYRTPLDGELRAWMTQQLIKYLLFMRGQIPCLYDEFHEFVENAKQHQQEEAPRRRKLSMNGGMKRAVKCVEAVQSLFGGQLDAIFTLGVQRVALVFGSSMMTPREVVIVDFDIEKEISRPPAAAVESPQTEEEDMSIEDSQTLSPPSPPMAREKLMRLCSQKLIRALFAHTMEQFSSALPATQLHIAVLAERQATTIRGFIPKQQFKLRLPKEKRGGTLRFSKQLQERDEFIRAAKSGSKEHRERMQQVIKDEFTKPLPVTAQFYQELTAQQRENELKTQAAAERHMKQLQTIQTKLDAREVQMTRRKEFERKKKELFADA</sequence>
<evidence type="ECO:0000313" key="3">
    <source>
        <dbReference type="EMBL" id="RLN61128.1"/>
    </source>
</evidence>
<dbReference type="AlphaFoldDB" id="A0A3F2RNF8"/>
<dbReference type="InterPro" id="IPR053729">
    <property type="entry name" value="MAD2L1BP_domain_sf"/>
</dbReference>
<comment type="caution">
    <text evidence="3">The sequence shown here is derived from an EMBL/GenBank/DDBJ whole genome shotgun (WGS) entry which is preliminary data.</text>
</comment>
<evidence type="ECO:0000313" key="4">
    <source>
        <dbReference type="Proteomes" id="UP000277300"/>
    </source>
</evidence>
<dbReference type="EMBL" id="MBDO02000168">
    <property type="protein sequence ID" value="RLN61128.1"/>
    <property type="molecule type" value="Genomic_DNA"/>
</dbReference>
<evidence type="ECO:0000313" key="2">
    <source>
        <dbReference type="EMBL" id="RLN47018.1"/>
    </source>
</evidence>
<dbReference type="PANTHER" id="PTHR15681">
    <property type="entry name" value="MAD2L1-BINDING PROTEIN"/>
    <property type="match status" value="1"/>
</dbReference>
<evidence type="ECO:0000313" key="5">
    <source>
        <dbReference type="Proteomes" id="UP000284657"/>
    </source>
</evidence>
<protein>
    <submittedName>
        <fullName evidence="3">Uncharacterized protein</fullName>
    </submittedName>
</protein>
<name>A0A3F2RNF8_9STRA</name>
<dbReference type="Proteomes" id="UP000284657">
    <property type="component" value="Unassembled WGS sequence"/>
</dbReference>
<dbReference type="OrthoDB" id="6334764at2759"/>
<reference evidence="4 5" key="1">
    <citation type="submission" date="2018-07" db="EMBL/GenBank/DDBJ databases">
        <title>Genome sequencing of oomycete isolates from Chile give support for New Zealand origin for Phytophthora kernoviae and make available the first Nothophytophthora sp. genome.</title>
        <authorList>
            <person name="Studholme D.J."/>
            <person name="Sanfuentes E."/>
            <person name="Panda P."/>
            <person name="Hill R."/>
            <person name="Sambles C."/>
            <person name="Grant M."/>
            <person name="Williams N.M."/>
            <person name="Mcdougal R.L."/>
        </authorList>
    </citation>
    <scope>NUCLEOTIDE SEQUENCE [LARGE SCALE GENOMIC DNA]</scope>
    <source>
        <strain evidence="3">Chile6</strain>
        <strain evidence="2">Chile7</strain>
    </source>
</reference>
<gene>
    <name evidence="2" type="ORF">BBJ29_004127</name>
    <name evidence="3" type="ORF">BBP00_00005600</name>
</gene>
<accession>A0A3F2RNF8</accession>
<dbReference type="Proteomes" id="UP000277300">
    <property type="component" value="Unassembled WGS sequence"/>
</dbReference>
<dbReference type="PANTHER" id="PTHR15681:SF1">
    <property type="entry name" value="MAD2L1-BINDING PROTEIN"/>
    <property type="match status" value="1"/>
</dbReference>
<evidence type="ECO:0000256" key="1">
    <source>
        <dbReference type="SAM" id="MobiDB-lite"/>
    </source>
</evidence>
<dbReference type="Gene3D" id="3.30.900.20">
    <property type="match status" value="1"/>
</dbReference>
<dbReference type="InterPro" id="IPR009511">
    <property type="entry name" value="MAD1/Cdc20-bound-Mad2-bd"/>
</dbReference>
<organism evidence="3 4">
    <name type="scientific">Phytophthora kernoviae</name>
    <dbReference type="NCBI Taxonomy" id="325452"/>
    <lineage>
        <taxon>Eukaryota</taxon>
        <taxon>Sar</taxon>
        <taxon>Stramenopiles</taxon>
        <taxon>Oomycota</taxon>
        <taxon>Peronosporomycetes</taxon>
        <taxon>Peronosporales</taxon>
        <taxon>Peronosporaceae</taxon>
        <taxon>Phytophthora</taxon>
    </lineage>
</organism>
<proteinExistence type="predicted"/>
<dbReference type="GO" id="GO:0007096">
    <property type="term" value="P:regulation of exit from mitosis"/>
    <property type="evidence" value="ECO:0007669"/>
    <property type="project" value="InterPro"/>
</dbReference>
<dbReference type="EMBL" id="MBAD02002513">
    <property type="protein sequence ID" value="RLN47018.1"/>
    <property type="molecule type" value="Genomic_DNA"/>
</dbReference>
<dbReference type="GO" id="GO:0005634">
    <property type="term" value="C:nucleus"/>
    <property type="evidence" value="ECO:0007669"/>
    <property type="project" value="InterPro"/>
</dbReference>